<reference evidence="1 2" key="1">
    <citation type="submission" date="2023-09" db="EMBL/GenBank/DDBJ databases">
        <authorList>
            <person name="Wang M."/>
        </authorList>
    </citation>
    <scope>NUCLEOTIDE SEQUENCE [LARGE SCALE GENOMIC DNA]</scope>
    <source>
        <strain evidence="1">GT-2023</strain>
        <tissue evidence="1">Liver</tissue>
    </source>
</reference>
<protein>
    <submittedName>
        <fullName evidence="1">Uncharacterized protein</fullName>
    </submittedName>
</protein>
<proteinExistence type="predicted"/>
<dbReference type="Proteomes" id="UP001558613">
    <property type="component" value="Unassembled WGS sequence"/>
</dbReference>
<dbReference type="EMBL" id="JAYMGO010000009">
    <property type="protein sequence ID" value="KAL1267643.1"/>
    <property type="molecule type" value="Genomic_DNA"/>
</dbReference>
<organism evidence="1 2">
    <name type="scientific">Cirrhinus molitorella</name>
    <name type="common">mud carp</name>
    <dbReference type="NCBI Taxonomy" id="172907"/>
    <lineage>
        <taxon>Eukaryota</taxon>
        <taxon>Metazoa</taxon>
        <taxon>Chordata</taxon>
        <taxon>Craniata</taxon>
        <taxon>Vertebrata</taxon>
        <taxon>Euteleostomi</taxon>
        <taxon>Actinopterygii</taxon>
        <taxon>Neopterygii</taxon>
        <taxon>Teleostei</taxon>
        <taxon>Ostariophysi</taxon>
        <taxon>Cypriniformes</taxon>
        <taxon>Cyprinidae</taxon>
        <taxon>Labeoninae</taxon>
        <taxon>Labeonini</taxon>
        <taxon>Cirrhinus</taxon>
    </lineage>
</organism>
<keyword evidence="2" id="KW-1185">Reference proteome</keyword>
<comment type="caution">
    <text evidence="1">The sequence shown here is derived from an EMBL/GenBank/DDBJ whole genome shotgun (WGS) entry which is preliminary data.</text>
</comment>
<evidence type="ECO:0000313" key="2">
    <source>
        <dbReference type="Proteomes" id="UP001558613"/>
    </source>
</evidence>
<evidence type="ECO:0000313" key="1">
    <source>
        <dbReference type="EMBL" id="KAL1267643.1"/>
    </source>
</evidence>
<name>A0ABR3MSM5_9TELE</name>
<sequence length="200" mass="21633">MLHTAGAAHFIVPKQGSGLSAENRMANTRHSSLPRFHKSPASLLNHSGPKDDAVSLFNTGSLVNTTRVSSRLIASVSPRSELTSGWVHLSPLPLQKLKYLMQTVCVCWGALAATDECLIISTPAVHSKKSIIKAWGIFQFDAQQAEPEIKGSYVSSTQTSLPEQTSVRELSFSKREASPPQTTQSHFCLPACEGVCVLCE</sequence>
<gene>
    <name evidence="1" type="ORF">QQF64_033006</name>
</gene>
<accession>A0ABR3MSM5</accession>